<dbReference type="InterPro" id="IPR051617">
    <property type="entry name" value="UNC-93-like_regulator"/>
</dbReference>
<proteinExistence type="inferred from homology"/>
<organism evidence="10 11">
    <name type="scientific">Nesidiocoris tenuis</name>
    <dbReference type="NCBI Taxonomy" id="355587"/>
    <lineage>
        <taxon>Eukaryota</taxon>
        <taxon>Metazoa</taxon>
        <taxon>Ecdysozoa</taxon>
        <taxon>Arthropoda</taxon>
        <taxon>Hexapoda</taxon>
        <taxon>Insecta</taxon>
        <taxon>Pterygota</taxon>
        <taxon>Neoptera</taxon>
        <taxon>Paraneoptera</taxon>
        <taxon>Hemiptera</taxon>
        <taxon>Heteroptera</taxon>
        <taxon>Panheteroptera</taxon>
        <taxon>Cimicomorpha</taxon>
        <taxon>Miridae</taxon>
        <taxon>Dicyphina</taxon>
        <taxon>Nesidiocoris</taxon>
    </lineage>
</organism>
<dbReference type="Proteomes" id="UP001307889">
    <property type="component" value="Chromosome 1"/>
</dbReference>
<dbReference type="InterPro" id="IPR036259">
    <property type="entry name" value="MFS_trans_sf"/>
</dbReference>
<keyword evidence="3 9" id="KW-0812">Transmembrane</keyword>
<dbReference type="EMBL" id="AP028909">
    <property type="protein sequence ID" value="BES88678.1"/>
    <property type="molecule type" value="Genomic_DNA"/>
</dbReference>
<evidence type="ECO:0000256" key="5">
    <source>
        <dbReference type="ARBA" id="ARBA00023136"/>
    </source>
</evidence>
<evidence type="ECO:0000256" key="2">
    <source>
        <dbReference type="ARBA" id="ARBA00009172"/>
    </source>
</evidence>
<feature type="transmembrane region" description="Helical" evidence="9">
    <location>
        <begin position="175"/>
        <end position="194"/>
    </location>
</feature>
<reference evidence="10 11" key="1">
    <citation type="submission" date="2023-09" db="EMBL/GenBank/DDBJ databases">
        <title>Nesidiocoris tenuis whole genome shotgun sequence.</title>
        <authorList>
            <person name="Shibata T."/>
            <person name="Shimoda M."/>
            <person name="Kobayashi T."/>
            <person name="Uehara T."/>
        </authorList>
    </citation>
    <scope>NUCLEOTIDE SEQUENCE [LARGE SCALE GENOMIC DNA]</scope>
    <source>
        <strain evidence="10 11">Japan</strain>
    </source>
</reference>
<keyword evidence="11" id="KW-1185">Reference proteome</keyword>
<feature type="transmembrane region" description="Helical" evidence="9">
    <location>
        <begin position="53"/>
        <end position="74"/>
    </location>
</feature>
<evidence type="ECO:0000313" key="10">
    <source>
        <dbReference type="EMBL" id="BES88678.1"/>
    </source>
</evidence>
<dbReference type="InterPro" id="IPR010291">
    <property type="entry name" value="Ion_channel_UNC-93"/>
</dbReference>
<gene>
    <name evidence="10" type="ORF">NTJ_01485</name>
</gene>
<dbReference type="Pfam" id="PF05978">
    <property type="entry name" value="UNC-93"/>
    <property type="match status" value="1"/>
</dbReference>
<feature type="transmembrane region" description="Helical" evidence="9">
    <location>
        <begin position="297"/>
        <end position="317"/>
    </location>
</feature>
<sequence>MRGFKLGGQVFNTVHVGLAFFTIFSADFTITNLQKLINVSIHEDNPDYNVDGYVSLGLIYTFYAIFLLAAPSIISFTGPRVAMTIGFTMMTIFMALFRFENTWLTYLGIFMTGTGGSLMWVGQGNYVVLNSEPETASTHFSLFWAVFTLSMMSGNFYTVFAFNGKTRIDYETRHQLLYVCSGIGVAAIIIVALLRPPQGKVQLQAVRESPSHALKRTFSLLISKDIAILVATFAFTGFQQSFGWGVYGSAIGFTNRFGTIATQLVPIVAIVYGAGDSAGSAIHIFAPKFGYHWTRSYVYWVGYAIHVLALIGIYVNIPDQAVFGYTNDVSVFETPKIWLAVLCSLVLGVSDGFYNTQLYTLLANLSPEHSAQTMALFKFIKSMSVAAFFFASTALSLHYQCILIGTCGFLGSVCFSIIDRNVYRKTSVKDKQLEVLA</sequence>
<protein>
    <recommendedName>
        <fullName evidence="7">UNC93-like protein MFSD11</fullName>
    </recommendedName>
    <alternativeName>
        <fullName evidence="8">Major facilitator superfamily domain-containing protein 11</fullName>
    </alternativeName>
</protein>
<keyword evidence="6" id="KW-0325">Glycoprotein</keyword>
<feature type="transmembrane region" description="Helical" evidence="9">
    <location>
        <begin position="267"/>
        <end position="285"/>
    </location>
</feature>
<comment type="similarity">
    <text evidence="2">Belongs to the unc-93 family.</text>
</comment>
<evidence type="ECO:0000256" key="4">
    <source>
        <dbReference type="ARBA" id="ARBA00022989"/>
    </source>
</evidence>
<dbReference type="SUPFAM" id="SSF103473">
    <property type="entry name" value="MFS general substrate transporter"/>
    <property type="match status" value="1"/>
</dbReference>
<name>A0ABN7A8P8_9HEMI</name>
<keyword evidence="4 9" id="KW-1133">Transmembrane helix</keyword>
<keyword evidence="5 9" id="KW-0472">Membrane</keyword>
<dbReference type="Gene3D" id="1.20.1250.20">
    <property type="entry name" value="MFS general substrate transporter like domains"/>
    <property type="match status" value="1"/>
</dbReference>
<feature type="transmembrane region" description="Helical" evidence="9">
    <location>
        <begin position="397"/>
        <end position="418"/>
    </location>
</feature>
<feature type="transmembrane region" description="Helical" evidence="9">
    <location>
        <begin position="142"/>
        <end position="163"/>
    </location>
</feature>
<evidence type="ECO:0000256" key="6">
    <source>
        <dbReference type="ARBA" id="ARBA00023180"/>
    </source>
</evidence>
<dbReference type="PANTHER" id="PTHR23294:SF0">
    <property type="entry name" value="UNC93-LIKE PROTEIN MFSD11"/>
    <property type="match status" value="1"/>
</dbReference>
<feature type="transmembrane region" description="Helical" evidence="9">
    <location>
        <begin position="337"/>
        <end position="354"/>
    </location>
</feature>
<evidence type="ECO:0000256" key="8">
    <source>
        <dbReference type="ARBA" id="ARBA00041910"/>
    </source>
</evidence>
<evidence type="ECO:0000256" key="1">
    <source>
        <dbReference type="ARBA" id="ARBA00004141"/>
    </source>
</evidence>
<evidence type="ECO:0000313" key="11">
    <source>
        <dbReference type="Proteomes" id="UP001307889"/>
    </source>
</evidence>
<feature type="transmembrane region" description="Helical" evidence="9">
    <location>
        <begin position="12"/>
        <end position="33"/>
    </location>
</feature>
<evidence type="ECO:0000256" key="9">
    <source>
        <dbReference type="SAM" id="Phobius"/>
    </source>
</evidence>
<dbReference type="PANTHER" id="PTHR23294">
    <property type="entry name" value="ET TRANSLATION PRODUCT-RELATED"/>
    <property type="match status" value="1"/>
</dbReference>
<evidence type="ECO:0000256" key="3">
    <source>
        <dbReference type="ARBA" id="ARBA00022692"/>
    </source>
</evidence>
<feature type="transmembrane region" description="Helical" evidence="9">
    <location>
        <begin position="226"/>
        <end position="247"/>
    </location>
</feature>
<evidence type="ECO:0000256" key="7">
    <source>
        <dbReference type="ARBA" id="ARBA00040302"/>
    </source>
</evidence>
<accession>A0ABN7A8P8</accession>
<feature type="transmembrane region" description="Helical" evidence="9">
    <location>
        <begin position="103"/>
        <end position="121"/>
    </location>
</feature>
<comment type="subcellular location">
    <subcellularLocation>
        <location evidence="1">Membrane</location>
        <topology evidence="1">Multi-pass membrane protein</topology>
    </subcellularLocation>
</comment>